<accession>A0AAV4TH20</accession>
<protein>
    <submittedName>
        <fullName evidence="1">3-oxoacyl-[acyl-carrier-protein] synthase, mitochondrial</fullName>
    </submittedName>
</protein>
<dbReference type="EMBL" id="BPLQ01009559">
    <property type="protein sequence ID" value="GIY44707.1"/>
    <property type="molecule type" value="Genomic_DNA"/>
</dbReference>
<reference evidence="1 2" key="1">
    <citation type="submission" date="2021-06" db="EMBL/GenBank/DDBJ databases">
        <title>Caerostris darwini draft genome.</title>
        <authorList>
            <person name="Kono N."/>
            <person name="Arakawa K."/>
        </authorList>
    </citation>
    <scope>NUCLEOTIDE SEQUENCE [LARGE SCALE GENOMIC DNA]</scope>
</reference>
<sequence>KQFKYYHYNCSRQKH</sequence>
<comment type="caution">
    <text evidence="1">The sequence shown here is derived from an EMBL/GenBank/DDBJ whole genome shotgun (WGS) entry which is preliminary data.</text>
</comment>
<proteinExistence type="predicted"/>
<name>A0AAV4TH20_9ARAC</name>
<keyword evidence="2" id="KW-1185">Reference proteome</keyword>
<evidence type="ECO:0000313" key="2">
    <source>
        <dbReference type="Proteomes" id="UP001054837"/>
    </source>
</evidence>
<evidence type="ECO:0000313" key="1">
    <source>
        <dbReference type="EMBL" id="GIY44707.1"/>
    </source>
</evidence>
<feature type="non-terminal residue" evidence="1">
    <location>
        <position position="1"/>
    </location>
</feature>
<organism evidence="1 2">
    <name type="scientific">Caerostris darwini</name>
    <dbReference type="NCBI Taxonomy" id="1538125"/>
    <lineage>
        <taxon>Eukaryota</taxon>
        <taxon>Metazoa</taxon>
        <taxon>Ecdysozoa</taxon>
        <taxon>Arthropoda</taxon>
        <taxon>Chelicerata</taxon>
        <taxon>Arachnida</taxon>
        <taxon>Araneae</taxon>
        <taxon>Araneomorphae</taxon>
        <taxon>Entelegynae</taxon>
        <taxon>Araneoidea</taxon>
        <taxon>Araneidae</taxon>
        <taxon>Caerostris</taxon>
    </lineage>
</organism>
<dbReference type="Proteomes" id="UP001054837">
    <property type="component" value="Unassembled WGS sequence"/>
</dbReference>
<gene>
    <name evidence="1" type="primary">OXSM</name>
    <name evidence="1" type="ORF">CDAR_26951</name>
</gene>